<dbReference type="EMBL" id="BQNB010011195">
    <property type="protein sequence ID" value="GJS87397.1"/>
    <property type="molecule type" value="Genomic_DNA"/>
</dbReference>
<reference evidence="2" key="1">
    <citation type="journal article" date="2022" name="Int. J. Mol. Sci.">
        <title>Draft Genome of Tanacetum Coccineum: Genomic Comparison of Closely Related Tanacetum-Family Plants.</title>
        <authorList>
            <person name="Yamashiro T."/>
            <person name="Shiraishi A."/>
            <person name="Nakayama K."/>
            <person name="Satake H."/>
        </authorList>
    </citation>
    <scope>NUCLEOTIDE SEQUENCE</scope>
</reference>
<proteinExistence type="predicted"/>
<keyword evidence="3" id="KW-1185">Reference proteome</keyword>
<protein>
    <recommendedName>
        <fullName evidence="4">Transposase Tnp1/En/Spm-like domain-containing protein</fullName>
    </recommendedName>
</protein>
<evidence type="ECO:0008006" key="4">
    <source>
        <dbReference type="Google" id="ProtNLM"/>
    </source>
</evidence>
<sequence>MTCRCEVLIMILRRLVAAKIRRSKRKDTELPQPSDPTNVADEAVNEEPSIQLKELMDFCTKLQQRVLDLENTKTAQAQEITSLKLRVKRLEKKGGSKTHKLRRLYKAGRSARVVSSNEASLGKQEDASKQGSKIANIDADAEITLVDETQGRYGDEYMFGVHDLDGNEVVVESEVIDKAGEKRNIVEEAVNVTDAVTIPVSAARITNVELTLA</sequence>
<name>A0ABQ4ZE09_9ASTR</name>
<dbReference type="Proteomes" id="UP001151760">
    <property type="component" value="Unassembled WGS sequence"/>
</dbReference>
<reference evidence="2" key="2">
    <citation type="submission" date="2022-01" db="EMBL/GenBank/DDBJ databases">
        <authorList>
            <person name="Yamashiro T."/>
            <person name="Shiraishi A."/>
            <person name="Satake H."/>
            <person name="Nakayama K."/>
        </authorList>
    </citation>
    <scope>NUCLEOTIDE SEQUENCE</scope>
</reference>
<gene>
    <name evidence="2" type="ORF">Tco_0770033</name>
</gene>
<evidence type="ECO:0000313" key="2">
    <source>
        <dbReference type="EMBL" id="GJS87397.1"/>
    </source>
</evidence>
<accession>A0ABQ4ZE09</accession>
<organism evidence="2 3">
    <name type="scientific">Tanacetum coccineum</name>
    <dbReference type="NCBI Taxonomy" id="301880"/>
    <lineage>
        <taxon>Eukaryota</taxon>
        <taxon>Viridiplantae</taxon>
        <taxon>Streptophyta</taxon>
        <taxon>Embryophyta</taxon>
        <taxon>Tracheophyta</taxon>
        <taxon>Spermatophyta</taxon>
        <taxon>Magnoliopsida</taxon>
        <taxon>eudicotyledons</taxon>
        <taxon>Gunneridae</taxon>
        <taxon>Pentapetalae</taxon>
        <taxon>asterids</taxon>
        <taxon>campanulids</taxon>
        <taxon>Asterales</taxon>
        <taxon>Asteraceae</taxon>
        <taxon>Asteroideae</taxon>
        <taxon>Anthemideae</taxon>
        <taxon>Anthemidinae</taxon>
        <taxon>Tanacetum</taxon>
    </lineage>
</organism>
<comment type="caution">
    <text evidence="2">The sequence shown here is derived from an EMBL/GenBank/DDBJ whole genome shotgun (WGS) entry which is preliminary data.</text>
</comment>
<feature type="region of interest" description="Disordered" evidence="1">
    <location>
        <begin position="22"/>
        <end position="44"/>
    </location>
</feature>
<evidence type="ECO:0000313" key="3">
    <source>
        <dbReference type="Proteomes" id="UP001151760"/>
    </source>
</evidence>
<evidence type="ECO:0000256" key="1">
    <source>
        <dbReference type="SAM" id="MobiDB-lite"/>
    </source>
</evidence>